<dbReference type="EMBL" id="CP117880">
    <property type="protein sequence ID" value="WDF68643.1"/>
    <property type="molecule type" value="Genomic_DNA"/>
</dbReference>
<dbReference type="Gene3D" id="2.40.170.20">
    <property type="entry name" value="TonB-dependent receptor, beta-barrel domain"/>
    <property type="match status" value="1"/>
</dbReference>
<evidence type="ECO:0000313" key="10">
    <source>
        <dbReference type="EMBL" id="WDF68643.1"/>
    </source>
</evidence>
<dbReference type="InterPro" id="IPR012910">
    <property type="entry name" value="Plug_dom"/>
</dbReference>
<dbReference type="InterPro" id="IPR023996">
    <property type="entry name" value="TonB-dep_OMP_SusC/RagA"/>
</dbReference>
<feature type="signal peptide" evidence="8">
    <location>
        <begin position="1"/>
        <end position="27"/>
    </location>
</feature>
<comment type="similarity">
    <text evidence="7">Belongs to the TonB-dependent receptor family.</text>
</comment>
<dbReference type="Gene3D" id="2.170.130.10">
    <property type="entry name" value="TonB-dependent receptor, plug domain"/>
    <property type="match status" value="1"/>
</dbReference>
<reference evidence="10 11" key="1">
    <citation type="submission" date="2023-02" db="EMBL/GenBank/DDBJ databases">
        <title>Genome sequence of Sphingobacterium sp. KACC 22765.</title>
        <authorList>
            <person name="Kim S."/>
            <person name="Heo J."/>
            <person name="Kwon S.-W."/>
        </authorList>
    </citation>
    <scope>NUCLEOTIDE SEQUENCE [LARGE SCALE GENOMIC DNA]</scope>
    <source>
        <strain evidence="10 11">KACC 22765</strain>
    </source>
</reference>
<evidence type="ECO:0000256" key="5">
    <source>
        <dbReference type="ARBA" id="ARBA00023136"/>
    </source>
</evidence>
<evidence type="ECO:0000256" key="3">
    <source>
        <dbReference type="ARBA" id="ARBA00022452"/>
    </source>
</evidence>
<evidence type="ECO:0000313" key="11">
    <source>
        <dbReference type="Proteomes" id="UP001221558"/>
    </source>
</evidence>
<keyword evidence="6 7" id="KW-0998">Cell outer membrane</keyword>
<evidence type="ECO:0000256" key="6">
    <source>
        <dbReference type="ARBA" id="ARBA00023237"/>
    </source>
</evidence>
<evidence type="ECO:0000256" key="8">
    <source>
        <dbReference type="SAM" id="SignalP"/>
    </source>
</evidence>
<dbReference type="PROSITE" id="PS52016">
    <property type="entry name" value="TONB_DEPENDENT_REC_3"/>
    <property type="match status" value="1"/>
</dbReference>
<keyword evidence="5 7" id="KW-0472">Membrane</keyword>
<keyword evidence="3 7" id="KW-1134">Transmembrane beta strand</keyword>
<dbReference type="InterPro" id="IPR036942">
    <property type="entry name" value="Beta-barrel_TonB_sf"/>
</dbReference>
<feature type="chain" id="PRO_5047549037" evidence="8">
    <location>
        <begin position="28"/>
        <end position="953"/>
    </location>
</feature>
<dbReference type="Pfam" id="PF07715">
    <property type="entry name" value="Plug"/>
    <property type="match status" value="1"/>
</dbReference>
<name>A0ABY7WG94_9SPHI</name>
<keyword evidence="4 7" id="KW-0812">Transmembrane</keyword>
<dbReference type="InterPro" id="IPR037066">
    <property type="entry name" value="Plug_dom_sf"/>
</dbReference>
<feature type="domain" description="TonB-dependent receptor plug" evidence="9">
    <location>
        <begin position="75"/>
        <end position="169"/>
    </location>
</feature>
<dbReference type="InterPro" id="IPR039426">
    <property type="entry name" value="TonB-dep_rcpt-like"/>
</dbReference>
<dbReference type="RefSeq" id="WP_274267376.1">
    <property type="nucleotide sequence ID" value="NZ_CP117880.1"/>
</dbReference>
<accession>A0ABY7WG94</accession>
<keyword evidence="11" id="KW-1185">Reference proteome</keyword>
<evidence type="ECO:0000259" key="9">
    <source>
        <dbReference type="Pfam" id="PF07715"/>
    </source>
</evidence>
<sequence>MMMHWIQQLFKCVLWAASLFLPCLAVGLPSGRAARIVTDTIPDQTITDTLFSNSQEELVDVWFRKMPKQVNVAGLSSIDGEVLRSHPVADLSNALSGRLPGLFTRQNSGRAGSNFDKAAMTLRGRTPIVVVDGIIRDFTAINFNDIDQVTVMKDALSTSMFGNRSANGVVYITTKDQSKHRPFEASFDAQWGFLEDLKRFNFVDAYTYASLYNEAQLNSNPRATPAFSNSALEAYRNGTNDPFFQPYAEYYGAIYQPSSAQSRYNVNFSGRGETFNYFLSGEYFGQGGNLVDNPDKVYNTSNPYDRYNLRGNGRISFSKMLSVGFHIFAGFETYNEPGGTLATSINRAFFQPRTIHPIYNPDNTFSGTPAWTRNAVGSALSSGYITGSVRRINTDIDLHFNLEDITDGLWAKAVASISNFYNRSINRVVNPPTFGISRNANGEIVYSPILAPGFVTANIGVPSITDQFNRNYFSGLLGYDKSWNGHKIRSMATYYYDLYNESYTQLANVNHTFGLSANYSFRDRYIAELGLSYASVNRYPEENRWILLPAVGLGWIASNESWFPSENNTLSLLKLRGSVGKNATNVNSGYFAHIQGYTLNTTGYNFGASSTNVLGTMENFLANPSINYERALKYDMGIEFGLFKNTLQLTAEYYNNHFYDEVISPFNNLYSGVIGQTLREQNLGQTRYYGWELSMQHRRETSGGFGYHVGGNFNIAKSRIIDRNEGYYPYEWGYSEGGYQTQIFGYESLGLVESAAQASSLPTIAGYSLQPGDIYYRDLNGDGVINQYDQKVIAGDKPTIFYGLNFGFHYKGLDLSVLFQGAKNTPMMLNPLEMSAFVNGAGYVLDYTTENRWTPTNMEDAALPRLSLGPNINNTQNSSFWLRDASYLRLKNMEVGYSLPHAFLQRIRLQSLRLFVNGQNLMTWTPLDYFDPESGMGYSPNKRIINAGVTIGL</sequence>
<organism evidence="10 11">
    <name type="scientific">Sphingobacterium oryzagri</name>
    <dbReference type="NCBI Taxonomy" id="3025669"/>
    <lineage>
        <taxon>Bacteria</taxon>
        <taxon>Pseudomonadati</taxon>
        <taxon>Bacteroidota</taxon>
        <taxon>Sphingobacteriia</taxon>
        <taxon>Sphingobacteriales</taxon>
        <taxon>Sphingobacteriaceae</taxon>
        <taxon>Sphingobacterium</taxon>
    </lineage>
</organism>
<keyword evidence="2 7" id="KW-0813">Transport</keyword>
<evidence type="ECO:0000256" key="7">
    <source>
        <dbReference type="PROSITE-ProRule" id="PRU01360"/>
    </source>
</evidence>
<protein>
    <submittedName>
        <fullName evidence="10">SusC/RagA family TonB-linked outer membrane protein</fullName>
    </submittedName>
</protein>
<dbReference type="Proteomes" id="UP001221558">
    <property type="component" value="Chromosome"/>
</dbReference>
<comment type="subcellular location">
    <subcellularLocation>
        <location evidence="1 7">Cell outer membrane</location>
        <topology evidence="1 7">Multi-pass membrane protein</topology>
    </subcellularLocation>
</comment>
<evidence type="ECO:0000256" key="1">
    <source>
        <dbReference type="ARBA" id="ARBA00004571"/>
    </source>
</evidence>
<proteinExistence type="inferred from homology"/>
<dbReference type="SUPFAM" id="SSF56935">
    <property type="entry name" value="Porins"/>
    <property type="match status" value="1"/>
</dbReference>
<gene>
    <name evidence="10" type="ORF">PQ465_20400</name>
</gene>
<keyword evidence="8" id="KW-0732">Signal</keyword>
<evidence type="ECO:0000256" key="4">
    <source>
        <dbReference type="ARBA" id="ARBA00022692"/>
    </source>
</evidence>
<dbReference type="NCBIfam" id="TIGR04056">
    <property type="entry name" value="OMP_RagA_SusC"/>
    <property type="match status" value="1"/>
</dbReference>
<evidence type="ECO:0000256" key="2">
    <source>
        <dbReference type="ARBA" id="ARBA00022448"/>
    </source>
</evidence>